<evidence type="ECO:0000313" key="9">
    <source>
        <dbReference type="EMBL" id="ASW44492.1"/>
    </source>
</evidence>
<name>A0A343JG34_9CLOT</name>
<keyword evidence="3" id="KW-0645">Protease</keyword>
<evidence type="ECO:0000256" key="6">
    <source>
        <dbReference type="ARBA" id="ARBA00022989"/>
    </source>
</evidence>
<dbReference type="OrthoDB" id="2854767at2"/>
<accession>A0A343JG34</accession>
<evidence type="ECO:0000256" key="5">
    <source>
        <dbReference type="ARBA" id="ARBA00022801"/>
    </source>
</evidence>
<dbReference type="GO" id="GO:0016020">
    <property type="term" value="C:membrane"/>
    <property type="evidence" value="ECO:0007669"/>
    <property type="project" value="InterPro"/>
</dbReference>
<dbReference type="Proteomes" id="UP000264883">
    <property type="component" value="Chromosome"/>
</dbReference>
<keyword evidence="10" id="KW-1185">Reference proteome</keyword>
<feature type="transmembrane region" description="Helical" evidence="8">
    <location>
        <begin position="197"/>
        <end position="214"/>
    </location>
</feature>
<dbReference type="GO" id="GO:0006508">
    <property type="term" value="P:proteolysis"/>
    <property type="evidence" value="ECO:0007669"/>
    <property type="project" value="UniProtKB-KW"/>
</dbReference>
<dbReference type="SMART" id="SM00793">
    <property type="entry name" value="AgrB"/>
    <property type="match status" value="1"/>
</dbReference>
<keyword evidence="5" id="KW-0378">Hydrolase</keyword>
<keyword evidence="6 8" id="KW-1133">Transmembrane helix</keyword>
<feature type="transmembrane region" description="Helical" evidence="8">
    <location>
        <begin position="81"/>
        <end position="99"/>
    </location>
</feature>
<keyword evidence="2" id="KW-0673">Quorum sensing</keyword>
<keyword evidence="1" id="KW-1003">Cell membrane</keyword>
<protein>
    <submittedName>
        <fullName evidence="9">Accessory regulator AgrB</fullName>
    </submittedName>
</protein>
<dbReference type="Pfam" id="PF04647">
    <property type="entry name" value="AgrB"/>
    <property type="match status" value="1"/>
</dbReference>
<dbReference type="EMBL" id="CP016786">
    <property type="protein sequence ID" value="ASW44492.1"/>
    <property type="molecule type" value="Genomic_DNA"/>
</dbReference>
<evidence type="ECO:0000256" key="3">
    <source>
        <dbReference type="ARBA" id="ARBA00022670"/>
    </source>
</evidence>
<evidence type="ECO:0000256" key="1">
    <source>
        <dbReference type="ARBA" id="ARBA00022475"/>
    </source>
</evidence>
<evidence type="ECO:0000256" key="8">
    <source>
        <dbReference type="SAM" id="Phobius"/>
    </source>
</evidence>
<keyword evidence="7 8" id="KW-0472">Membrane</keyword>
<sequence>MFNLKGISSNLAKNLSEELKFNQEKYEVVEYGLHAFFHALLSVILVIIFGAAFGVLLEALIISFTVSILRRSSGGAHASTELSCASIGVVGTVIPAIILDSCNINITYTIIISILIFIVSIYLNYKLAPVDSPNKPIRSEKKIKRLKKGSLITLIIYMIIITLNIFLGVKLNNLSFLVYSLCIAIGTLWQSFTLTKLGHIVFKLMDSFFIFILFRKGRKQYEKN</sequence>
<evidence type="ECO:0000313" key="10">
    <source>
        <dbReference type="Proteomes" id="UP000264883"/>
    </source>
</evidence>
<feature type="transmembrane region" description="Helical" evidence="8">
    <location>
        <begin position="105"/>
        <end position="128"/>
    </location>
</feature>
<dbReference type="GO" id="GO:0009372">
    <property type="term" value="P:quorum sensing"/>
    <property type="evidence" value="ECO:0007669"/>
    <property type="project" value="UniProtKB-KW"/>
</dbReference>
<dbReference type="RefSeq" id="WP_119866601.1">
    <property type="nucleotide sequence ID" value="NZ_CP016786.1"/>
</dbReference>
<keyword evidence="4 8" id="KW-0812">Transmembrane</keyword>
<proteinExistence type="predicted"/>
<evidence type="ECO:0000256" key="4">
    <source>
        <dbReference type="ARBA" id="ARBA00022692"/>
    </source>
</evidence>
<dbReference type="KEGG" id="cia:BEN51_08305"/>
<feature type="transmembrane region" description="Helical" evidence="8">
    <location>
        <begin position="36"/>
        <end position="69"/>
    </location>
</feature>
<evidence type="ECO:0000256" key="2">
    <source>
        <dbReference type="ARBA" id="ARBA00022654"/>
    </source>
</evidence>
<reference evidence="9 10" key="1">
    <citation type="submission" date="2016-08" db="EMBL/GenBank/DDBJ databases">
        <title>Complete Genome Sequence Of The Indigo Reducing Clostridium isatidis DSM15098.</title>
        <authorList>
            <person name="Little G.T."/>
            <person name="Minton N.P."/>
        </authorList>
    </citation>
    <scope>NUCLEOTIDE SEQUENCE [LARGE SCALE GENOMIC DNA]</scope>
    <source>
        <strain evidence="9 10">DSM 15098</strain>
    </source>
</reference>
<feature type="transmembrane region" description="Helical" evidence="8">
    <location>
        <begin position="149"/>
        <end position="169"/>
    </location>
</feature>
<dbReference type="GO" id="GO:0008233">
    <property type="term" value="F:peptidase activity"/>
    <property type="evidence" value="ECO:0007669"/>
    <property type="project" value="UniProtKB-KW"/>
</dbReference>
<evidence type="ECO:0000256" key="7">
    <source>
        <dbReference type="ARBA" id="ARBA00023136"/>
    </source>
</evidence>
<dbReference type="AlphaFoldDB" id="A0A343JG34"/>
<gene>
    <name evidence="9" type="ORF">BEN51_08305</name>
</gene>
<dbReference type="InterPro" id="IPR006741">
    <property type="entry name" value="AgrB"/>
</dbReference>
<organism evidence="9 10">
    <name type="scientific">Clostridium isatidis</name>
    <dbReference type="NCBI Taxonomy" id="182773"/>
    <lineage>
        <taxon>Bacteria</taxon>
        <taxon>Bacillati</taxon>
        <taxon>Bacillota</taxon>
        <taxon>Clostridia</taxon>
        <taxon>Eubacteriales</taxon>
        <taxon>Clostridiaceae</taxon>
        <taxon>Clostridium</taxon>
    </lineage>
</organism>